<evidence type="ECO:0000256" key="1">
    <source>
        <dbReference type="ARBA" id="ARBA00001966"/>
    </source>
</evidence>
<evidence type="ECO:0000256" key="11">
    <source>
        <dbReference type="ARBA" id="ARBA00049406"/>
    </source>
</evidence>
<dbReference type="GO" id="GO:0003941">
    <property type="term" value="F:L-serine ammonia-lyase activity"/>
    <property type="evidence" value="ECO:0007669"/>
    <property type="project" value="UniProtKB-EC"/>
</dbReference>
<comment type="pathway">
    <text evidence="2">Carbohydrate biosynthesis; gluconeogenesis.</text>
</comment>
<dbReference type="InterPro" id="IPR005130">
    <property type="entry name" value="Ser_deHydtase-like_asu"/>
</dbReference>
<dbReference type="Pfam" id="PF03313">
    <property type="entry name" value="SDH_alpha"/>
    <property type="match status" value="1"/>
</dbReference>
<dbReference type="PANTHER" id="PTHR30182">
    <property type="entry name" value="L-SERINE DEHYDRATASE"/>
    <property type="match status" value="1"/>
</dbReference>
<comment type="cofactor">
    <cofactor evidence="1">
        <name>[4Fe-4S] cluster</name>
        <dbReference type="ChEBI" id="CHEBI:49883"/>
    </cofactor>
</comment>
<gene>
    <name evidence="13" type="ORF">RM706_11165</name>
</gene>
<sequence length="529" mass="57008">MNSYPSIFNDVIGPVMRGPSSSHCAASLRIGRICRDLMDGDIKEVFIEFAPNGSLATTHEGQGSDMGLFGGFLGWDADEERLPQYLKAIEEANIQVEIKIHDIGASHPNTYKITLKNERETRELTALSLGGGMIQIVEIDGAKVAMQGDYYQTLIYVESGFNMIHEIAEQFSCDEIALRKGTFNFIEIKANRFISADLESKLEKMKGVLFLKRLDPVLPILASKTLQVPFITCNEMLDYNADKNLELWQLALNYESIRGNLSEEEVFEKMRSILRIMENAIITGLKGTAYKDRILGPQSLTFQEKMNGKKLVNGDVLNTVVLYTSAIMEVKSSMGVIVAAPTAGSCGALPGAIIGVAKILELAEDHKVKALLSAGLIGVFIAGHATFAAEVGGCMAECGSGSGMAAAGIVSLKQGSLEQSLSAASMALQSSLGMVCDMIADRVEAPCLNRNVMAASNAISCANMALSDYNHLIPLDEVIETMKKVGDAMPNTLCCTGLGGLAITKTAKEIEAKLNGGKTNKNKTFFKVC</sequence>
<evidence type="ECO:0000313" key="14">
    <source>
        <dbReference type="Proteomes" id="UP001255246"/>
    </source>
</evidence>
<evidence type="ECO:0000256" key="3">
    <source>
        <dbReference type="ARBA" id="ARBA00008636"/>
    </source>
</evidence>
<feature type="domain" description="Serine dehydratase-like alpha subunit" evidence="12">
    <location>
        <begin position="243"/>
        <end position="502"/>
    </location>
</feature>
<evidence type="ECO:0000256" key="8">
    <source>
        <dbReference type="ARBA" id="ARBA00023004"/>
    </source>
</evidence>
<keyword evidence="5" id="KW-0312">Gluconeogenesis</keyword>
<evidence type="ECO:0000256" key="5">
    <source>
        <dbReference type="ARBA" id="ARBA00022432"/>
    </source>
</evidence>
<dbReference type="SUPFAM" id="SSF143548">
    <property type="entry name" value="Serine metabolism enzymes domain"/>
    <property type="match status" value="1"/>
</dbReference>
<evidence type="ECO:0000256" key="2">
    <source>
        <dbReference type="ARBA" id="ARBA00004742"/>
    </source>
</evidence>
<dbReference type="PANTHER" id="PTHR30182:SF1">
    <property type="entry name" value="L-SERINE DEHYDRATASE 1"/>
    <property type="match status" value="1"/>
</dbReference>
<evidence type="ECO:0000259" key="12">
    <source>
        <dbReference type="Pfam" id="PF03313"/>
    </source>
</evidence>
<evidence type="ECO:0000256" key="4">
    <source>
        <dbReference type="ARBA" id="ARBA00012093"/>
    </source>
</evidence>
<keyword evidence="9" id="KW-0411">Iron-sulfur</keyword>
<evidence type="ECO:0000256" key="10">
    <source>
        <dbReference type="ARBA" id="ARBA00023239"/>
    </source>
</evidence>
<comment type="catalytic activity">
    <reaction evidence="11">
        <text>L-serine = pyruvate + NH4(+)</text>
        <dbReference type="Rhea" id="RHEA:19169"/>
        <dbReference type="ChEBI" id="CHEBI:15361"/>
        <dbReference type="ChEBI" id="CHEBI:28938"/>
        <dbReference type="ChEBI" id="CHEBI:33384"/>
        <dbReference type="EC" id="4.3.1.17"/>
    </reaction>
</comment>
<keyword evidence="10 13" id="KW-0456">Lyase</keyword>
<dbReference type="RefSeq" id="WP_311351460.1">
    <property type="nucleotide sequence ID" value="NZ_JAVRHR010000002.1"/>
</dbReference>
<comment type="caution">
    <text evidence="13">The sequence shown here is derived from an EMBL/GenBank/DDBJ whole genome shotgun (WGS) entry which is preliminary data.</text>
</comment>
<keyword evidence="14" id="KW-1185">Reference proteome</keyword>
<keyword evidence="6" id="KW-0004">4Fe-4S</keyword>
<protein>
    <recommendedName>
        <fullName evidence="4">L-serine ammonia-lyase</fullName>
        <ecNumber evidence="4">4.3.1.17</ecNumber>
    </recommendedName>
</protein>
<reference evidence="13 14" key="1">
    <citation type="submission" date="2023-09" db="EMBL/GenBank/DDBJ databases">
        <authorList>
            <person name="Rey-Velasco X."/>
        </authorList>
    </citation>
    <scope>NUCLEOTIDE SEQUENCE [LARGE SCALE GENOMIC DNA]</scope>
    <source>
        <strain evidence="13 14">F388</strain>
    </source>
</reference>
<comment type="similarity">
    <text evidence="3">Belongs to the iron-sulfur dependent L-serine dehydratase family.</text>
</comment>
<accession>A0ABU3ABN7</accession>
<proteinExistence type="inferred from homology"/>
<dbReference type="Proteomes" id="UP001255246">
    <property type="component" value="Unassembled WGS sequence"/>
</dbReference>
<evidence type="ECO:0000256" key="7">
    <source>
        <dbReference type="ARBA" id="ARBA00022723"/>
    </source>
</evidence>
<organism evidence="13 14">
    <name type="scientific">Croceitalea rosinachiae</name>
    <dbReference type="NCBI Taxonomy" id="3075596"/>
    <lineage>
        <taxon>Bacteria</taxon>
        <taxon>Pseudomonadati</taxon>
        <taxon>Bacteroidota</taxon>
        <taxon>Flavobacteriia</taxon>
        <taxon>Flavobacteriales</taxon>
        <taxon>Flavobacteriaceae</taxon>
        <taxon>Croceitalea</taxon>
    </lineage>
</organism>
<evidence type="ECO:0000256" key="9">
    <source>
        <dbReference type="ARBA" id="ARBA00023014"/>
    </source>
</evidence>
<dbReference type="EC" id="4.3.1.17" evidence="4"/>
<dbReference type="Gene3D" id="3.30.1330.90">
    <property type="entry name" value="D-3-phosphoglycerate dehydrogenase, domain 3"/>
    <property type="match status" value="1"/>
</dbReference>
<evidence type="ECO:0000313" key="13">
    <source>
        <dbReference type="EMBL" id="MDT0607596.1"/>
    </source>
</evidence>
<keyword evidence="8" id="KW-0408">Iron</keyword>
<dbReference type="EMBL" id="JAVRHR010000002">
    <property type="protein sequence ID" value="MDT0607596.1"/>
    <property type="molecule type" value="Genomic_DNA"/>
</dbReference>
<evidence type="ECO:0000256" key="6">
    <source>
        <dbReference type="ARBA" id="ARBA00022485"/>
    </source>
</evidence>
<dbReference type="InterPro" id="IPR029009">
    <property type="entry name" value="ASB_dom_sf"/>
</dbReference>
<dbReference type="InterPro" id="IPR051318">
    <property type="entry name" value="Fe-S_L-Ser"/>
</dbReference>
<keyword evidence="7" id="KW-0479">Metal-binding</keyword>
<name>A0ABU3ABN7_9FLAO</name>